<sequence length="368" mass="40649">MRRWTAAALAVLSAVGLAGCDTLAEAGYLRQSVTGHLDIVWRAKPVDDWIAAADTPPALRERLALARRMRDFAVAELKLPDGASYRRYAALDRPAAVWNVVAAPELSLQLKTWCFPVVGCVGYRGYYDRAEADALAATLKTQGWEVKVYGVPAYSTLGKTEWLGGDPLLSTFIQWPEGELARLIFHELAHQVAYAEGDTMFNESFATAVERLGGQRWLAQSTDAARAEYAAFDARRRDFRALTLAVRDDLAAIYTDPTLDDTARRAAKADRLARLQADHAAMKTERWGGFAGYDRWFAEANNAAFGIQAAYDGQVDAFLRLFEREGADFTRFYAAVRRLAGLPKAERAATLAALSDERVSDARHPHSP</sequence>
<keyword evidence="2" id="KW-0645">Protease</keyword>
<keyword evidence="2" id="KW-0031">Aminopeptidase</keyword>
<evidence type="ECO:0000256" key="1">
    <source>
        <dbReference type="SAM" id="SignalP"/>
    </source>
</evidence>
<evidence type="ECO:0000313" key="3">
    <source>
        <dbReference type="Proteomes" id="UP000288178"/>
    </source>
</evidence>
<gene>
    <name evidence="2" type="ORF">ENE75_00920</name>
</gene>
<dbReference type="GO" id="GO:0004177">
    <property type="term" value="F:aminopeptidase activity"/>
    <property type="evidence" value="ECO:0007669"/>
    <property type="project" value="UniProtKB-KW"/>
</dbReference>
<feature type="signal peptide" evidence="1">
    <location>
        <begin position="1"/>
        <end position="18"/>
    </location>
</feature>
<evidence type="ECO:0000313" key="2">
    <source>
        <dbReference type="EMBL" id="RVT53495.1"/>
    </source>
</evidence>
<accession>A0A3S2U4N0</accession>
<keyword evidence="2" id="KW-0378">Hydrolase</keyword>
<proteinExistence type="predicted"/>
<dbReference type="PIRSF" id="PIRSF029285">
    <property type="entry name" value="Aminopept"/>
    <property type="match status" value="1"/>
</dbReference>
<dbReference type="PROSITE" id="PS51257">
    <property type="entry name" value="PROKAR_LIPOPROTEIN"/>
    <property type="match status" value="1"/>
</dbReference>
<keyword evidence="1" id="KW-0732">Signal</keyword>
<organism evidence="2 3">
    <name type="scientific">Rubrivivax albus</name>
    <dbReference type="NCBI Taxonomy" id="2499835"/>
    <lineage>
        <taxon>Bacteria</taxon>
        <taxon>Pseudomonadati</taxon>
        <taxon>Pseudomonadota</taxon>
        <taxon>Betaproteobacteria</taxon>
        <taxon>Burkholderiales</taxon>
        <taxon>Sphaerotilaceae</taxon>
        <taxon>Rubrivivax</taxon>
    </lineage>
</organism>
<dbReference type="AlphaFoldDB" id="A0A3S2U4N0"/>
<dbReference type="Pfam" id="PF10023">
    <property type="entry name" value="Aminopep"/>
    <property type="match status" value="1"/>
</dbReference>
<dbReference type="Proteomes" id="UP000288178">
    <property type="component" value="Unassembled WGS sequence"/>
</dbReference>
<dbReference type="RefSeq" id="WP_128194698.1">
    <property type="nucleotide sequence ID" value="NZ_SACT01000001.1"/>
</dbReference>
<keyword evidence="3" id="KW-1185">Reference proteome</keyword>
<name>A0A3S2U4N0_9BURK</name>
<dbReference type="EMBL" id="SACT01000001">
    <property type="protein sequence ID" value="RVT53495.1"/>
    <property type="molecule type" value="Genomic_DNA"/>
</dbReference>
<reference evidence="2 3" key="1">
    <citation type="submission" date="2019-01" db="EMBL/GenBank/DDBJ databases">
        <authorList>
            <person name="Chen W.-M."/>
        </authorList>
    </citation>
    <scope>NUCLEOTIDE SEQUENCE [LARGE SCALE GENOMIC DNA]</scope>
    <source>
        <strain evidence="2 3">ICH-3</strain>
    </source>
</reference>
<dbReference type="InterPro" id="IPR014553">
    <property type="entry name" value="Aminopept"/>
</dbReference>
<feature type="chain" id="PRO_5018632889" evidence="1">
    <location>
        <begin position="19"/>
        <end position="368"/>
    </location>
</feature>
<protein>
    <submittedName>
        <fullName evidence="2">Aminopeptidase</fullName>
    </submittedName>
</protein>
<comment type="caution">
    <text evidence="2">The sequence shown here is derived from an EMBL/GenBank/DDBJ whole genome shotgun (WGS) entry which is preliminary data.</text>
</comment>
<dbReference type="OrthoDB" id="357991at2"/>